<dbReference type="RefSeq" id="WP_153421779.1">
    <property type="nucleotide sequence ID" value="NZ_WFLM01000008.1"/>
</dbReference>
<reference evidence="1 2" key="1">
    <citation type="submission" date="2019-10" db="EMBL/GenBank/DDBJ databases">
        <title>New species of Slilvanegrellaceae.</title>
        <authorList>
            <person name="Pitt A."/>
            <person name="Hahn M.W."/>
        </authorList>
    </citation>
    <scope>NUCLEOTIDE SEQUENCE [LARGE SCALE GENOMIC DNA]</scope>
    <source>
        <strain evidence="1 2">SP-Ram-0.45-NSY-1</strain>
    </source>
</reference>
<dbReference type="Gene3D" id="3.40.190.10">
    <property type="entry name" value="Periplasmic binding protein-like II"/>
    <property type="match status" value="2"/>
</dbReference>
<keyword evidence="2" id="KW-1185">Reference proteome</keyword>
<proteinExistence type="predicted"/>
<dbReference type="SUPFAM" id="SSF53850">
    <property type="entry name" value="Periplasmic binding protein-like II"/>
    <property type="match status" value="1"/>
</dbReference>
<name>A0A6N6VSZ4_9BACT</name>
<sequence length="256" mass="29482">MYFKIYKLLILQLFLFTFPPIFAQNERKVIKIGYFIAPPFTFESSDHISGGAIIDFYKNHIMLNTPYEFHFEAFPLTRLYIDLKKGDIDMIAMSSKNKTDFGIIIGANALYSSKSFLITKKNFKYEKITSASQLKDVIIGSNKDGARNSFLIQNKNALKFEESSSQDSVHFLLKKLLAGRVDAVYGYLYYAYIYLAKKENVYDKIKIVEIPGDPVLVYAGYSPKLDPKIREKIEKQISIQINEKNISLDQMVKNIK</sequence>
<dbReference type="EMBL" id="WFLM01000008">
    <property type="protein sequence ID" value="KAB8036089.1"/>
    <property type="molecule type" value="Genomic_DNA"/>
</dbReference>
<dbReference type="AlphaFoldDB" id="A0A6N6VSZ4"/>
<accession>A0A6N6VSZ4</accession>
<evidence type="ECO:0000313" key="2">
    <source>
        <dbReference type="Proteomes" id="UP000437748"/>
    </source>
</evidence>
<dbReference type="OrthoDB" id="370676at2"/>
<dbReference type="Proteomes" id="UP000437748">
    <property type="component" value="Unassembled WGS sequence"/>
</dbReference>
<gene>
    <name evidence="1" type="ORF">GCL60_16125</name>
</gene>
<protein>
    <submittedName>
        <fullName evidence="1">Transporter substrate-binding domain-containing protein</fullName>
    </submittedName>
</protein>
<evidence type="ECO:0000313" key="1">
    <source>
        <dbReference type="EMBL" id="KAB8036089.1"/>
    </source>
</evidence>
<comment type="caution">
    <text evidence="1">The sequence shown here is derived from an EMBL/GenBank/DDBJ whole genome shotgun (WGS) entry which is preliminary data.</text>
</comment>
<organism evidence="1 2">
    <name type="scientific">Silvanigrella paludirubra</name>
    <dbReference type="NCBI Taxonomy" id="2499159"/>
    <lineage>
        <taxon>Bacteria</taxon>
        <taxon>Pseudomonadati</taxon>
        <taxon>Bdellovibrionota</taxon>
        <taxon>Oligoflexia</taxon>
        <taxon>Silvanigrellales</taxon>
        <taxon>Silvanigrellaceae</taxon>
        <taxon>Silvanigrella</taxon>
    </lineage>
</organism>